<accession>A0A2A6RPR7</accession>
<dbReference type="AlphaFoldDB" id="A0A2A6RPR7"/>
<evidence type="ECO:0000256" key="1">
    <source>
        <dbReference type="SAM" id="Phobius"/>
    </source>
</evidence>
<keyword evidence="1" id="KW-0812">Transmembrane</keyword>
<dbReference type="OrthoDB" id="155179at2"/>
<dbReference type="Proteomes" id="UP000220527">
    <property type="component" value="Unassembled WGS sequence"/>
</dbReference>
<evidence type="ECO:0000313" key="2">
    <source>
        <dbReference type="EMBL" id="PDW04891.1"/>
    </source>
</evidence>
<evidence type="ECO:0000313" key="3">
    <source>
        <dbReference type="Proteomes" id="UP000220527"/>
    </source>
</evidence>
<dbReference type="EMBL" id="NQWI01000003">
    <property type="protein sequence ID" value="PDW04891.1"/>
    <property type="molecule type" value="Genomic_DNA"/>
</dbReference>
<feature type="transmembrane region" description="Helical" evidence="1">
    <location>
        <begin position="199"/>
        <end position="219"/>
    </location>
</feature>
<keyword evidence="1" id="KW-0472">Membrane</keyword>
<feature type="transmembrane region" description="Helical" evidence="1">
    <location>
        <begin position="154"/>
        <end position="173"/>
    </location>
</feature>
<organism evidence="2 3">
    <name type="scientific">Candidatus Viridilinea mediisalina</name>
    <dbReference type="NCBI Taxonomy" id="2024553"/>
    <lineage>
        <taxon>Bacteria</taxon>
        <taxon>Bacillati</taxon>
        <taxon>Chloroflexota</taxon>
        <taxon>Chloroflexia</taxon>
        <taxon>Chloroflexales</taxon>
        <taxon>Chloroflexineae</taxon>
        <taxon>Oscillochloridaceae</taxon>
        <taxon>Candidatus Viridilinea</taxon>
    </lineage>
</organism>
<reference evidence="3" key="1">
    <citation type="submission" date="2017-08" db="EMBL/GenBank/DDBJ databases">
        <authorList>
            <person name="Grouzdev D.S."/>
            <person name="Gaisin V.A."/>
            <person name="Rysina M.S."/>
            <person name="Gorlenko V.M."/>
        </authorList>
    </citation>
    <scope>NUCLEOTIDE SEQUENCE [LARGE SCALE GENOMIC DNA]</scope>
    <source>
        <strain evidence="3">Kir15-3F</strain>
    </source>
</reference>
<gene>
    <name evidence="2" type="ORF">CJ255_01420</name>
</gene>
<dbReference type="RefSeq" id="WP_097642304.1">
    <property type="nucleotide sequence ID" value="NZ_NQWI01000003.1"/>
</dbReference>
<name>A0A2A6RPR7_9CHLR</name>
<comment type="caution">
    <text evidence="2">The sequence shown here is derived from an EMBL/GenBank/DDBJ whole genome shotgun (WGS) entry which is preliminary data.</text>
</comment>
<feature type="transmembrane region" description="Helical" evidence="1">
    <location>
        <begin position="117"/>
        <end position="134"/>
    </location>
</feature>
<feature type="transmembrane region" description="Helical" evidence="1">
    <location>
        <begin position="58"/>
        <end position="80"/>
    </location>
</feature>
<keyword evidence="3" id="KW-1185">Reference proteome</keyword>
<sequence length="229" mass="25317">MEYHEVVRFLLPWLEVVPIAQAQDAITLTLNGTALLVILLAIGAYWGYQFGFRNLLTVAFWTIAAYIATVQGGNFVVQLINRMWQNGPRLLAIVLGRDTAGADVLEPLITTELQVPLFFRFVAFVALVLLGFFFSKNSSWNGPPNEPLAKPLGLFVGALVVALWSNAMKIFWIDFQNNGGNLGGPVANVLNTLPNIADLTTSLIVIFFIIILGLVFFYFPKVWQAGGRK</sequence>
<keyword evidence="1" id="KW-1133">Transmembrane helix</keyword>
<protein>
    <submittedName>
        <fullName evidence="2">Uncharacterized protein</fullName>
    </submittedName>
</protein>
<feature type="transmembrane region" description="Helical" evidence="1">
    <location>
        <begin position="25"/>
        <end position="46"/>
    </location>
</feature>
<proteinExistence type="predicted"/>